<dbReference type="SUPFAM" id="SSF51011">
    <property type="entry name" value="Glycosyl hydrolase domain"/>
    <property type="match status" value="1"/>
</dbReference>
<dbReference type="InterPro" id="IPR013780">
    <property type="entry name" value="Glyco_hydro_b"/>
</dbReference>
<feature type="signal peptide" evidence="5">
    <location>
        <begin position="1"/>
        <end position="23"/>
    </location>
</feature>
<name>X2D7N0_PHACE</name>
<organism evidence="8">
    <name type="scientific">Phaedon cochleariae</name>
    <name type="common">Mustard beetle</name>
    <dbReference type="NCBI Taxonomy" id="80249"/>
    <lineage>
        <taxon>Eukaryota</taxon>
        <taxon>Metazoa</taxon>
        <taxon>Ecdysozoa</taxon>
        <taxon>Arthropoda</taxon>
        <taxon>Hexapoda</taxon>
        <taxon>Insecta</taxon>
        <taxon>Pterygota</taxon>
        <taxon>Neoptera</taxon>
        <taxon>Endopterygota</taxon>
        <taxon>Coleoptera</taxon>
        <taxon>Polyphaga</taxon>
        <taxon>Cucujiformia</taxon>
        <taxon>Chrysomeloidea</taxon>
        <taxon>Chrysomelidae</taxon>
        <taxon>Chrysomelinae</taxon>
        <taxon>Chrysomelini</taxon>
        <taxon>Phaedon</taxon>
    </lineage>
</organism>
<dbReference type="OrthoDB" id="10070917at2759"/>
<evidence type="ECO:0000313" key="8">
    <source>
        <dbReference type="EMBL" id="AHH86056.1"/>
    </source>
</evidence>
<protein>
    <submittedName>
        <fullName evidence="8">Glycoside hydrolase family 31</fullName>
    </submittedName>
</protein>
<dbReference type="EMBL" id="KC776580">
    <property type="protein sequence ID" value="AHH86056.1"/>
    <property type="molecule type" value="mRNA"/>
</dbReference>
<keyword evidence="5" id="KW-0732">Signal</keyword>
<evidence type="ECO:0000259" key="6">
    <source>
        <dbReference type="Pfam" id="PF01055"/>
    </source>
</evidence>
<dbReference type="Pfam" id="PF01055">
    <property type="entry name" value="Glyco_hydro_31_2nd"/>
    <property type="match status" value="1"/>
</dbReference>
<sequence length="633" mass="71648">MFQGAKGLSGITCIVILICQATCLSLKLGEDIEVSLLPTENGIRLRAAKNAEELLSGNLNFGKNLSSLNCLGQPKCEVDGSTLTISTVQSGLVISWETQNKSTQFQDCFDLSNGVHWYGGPERRVQNWPLEKMTIDGSEPYVVRRDDNFGIAERYWLNSKGVFIYLQENVPLFVDQNSAQVNKVCFNARLEKPFINRERNILEYRIMFGDDPKSAHLLAVNDFLGKHSGIPNRKMIEEPIWTTWAKYKRDITDDIILEFAQEVRNHGYNGQIEIDDNWETCYGAQEFSQETFSDVANTVKKLKEMGFRVTLWVHPFVNSDCQNNSDEGVENGYFVVDSNNKTNGSWWNSNDAHQIDFTNPQAAEWWSARLRKLQANVGIDSFKFDAGETDYGPQPSVYRSVPQEAVPNILTSSYIRTCAKFGDLIEVRSAWRTQDLPIFVRMLDKDSNWEMNNGLPTLVTTLLQMNMNGYTFVLPDMIGGNGYNMETPSPELMVRWTQANTFMPAMQFSYLPWEITSPDFDVPAIVKKFVNLHQNYTAALLRAVEASKLNGSPVNPPIWWIDPTDAEALACDDEFLVGEEILVAPILSEGATSRKVYLPRGTWRDGNNDTIYTGPISLDYSADINTLPYFIKE</sequence>
<keyword evidence="3 4" id="KW-0326">Glycosidase</keyword>
<accession>X2D7N0</accession>
<evidence type="ECO:0000256" key="1">
    <source>
        <dbReference type="ARBA" id="ARBA00007806"/>
    </source>
</evidence>
<proteinExistence type="evidence at transcript level"/>
<dbReference type="InterPro" id="IPR017853">
    <property type="entry name" value="GH"/>
</dbReference>
<dbReference type="InterPro" id="IPR048395">
    <property type="entry name" value="Glyco_hydro_31_C"/>
</dbReference>
<evidence type="ECO:0000256" key="3">
    <source>
        <dbReference type="ARBA" id="ARBA00023295"/>
    </source>
</evidence>
<dbReference type="Gene3D" id="3.20.20.80">
    <property type="entry name" value="Glycosidases"/>
    <property type="match status" value="1"/>
</dbReference>
<dbReference type="GO" id="GO:0004553">
    <property type="term" value="F:hydrolase activity, hydrolyzing O-glycosyl compounds"/>
    <property type="evidence" value="ECO:0007669"/>
    <property type="project" value="InterPro"/>
</dbReference>
<comment type="similarity">
    <text evidence="1 4">Belongs to the glycosyl hydrolase 31 family.</text>
</comment>
<dbReference type="InterPro" id="IPR000322">
    <property type="entry name" value="Glyco_hydro_31_TIM"/>
</dbReference>
<evidence type="ECO:0000256" key="2">
    <source>
        <dbReference type="ARBA" id="ARBA00022801"/>
    </source>
</evidence>
<dbReference type="AlphaFoldDB" id="X2D7N0"/>
<dbReference type="GO" id="GO:0005975">
    <property type="term" value="P:carbohydrate metabolic process"/>
    <property type="evidence" value="ECO:0007669"/>
    <property type="project" value="InterPro"/>
</dbReference>
<dbReference type="PANTHER" id="PTHR43053">
    <property type="entry name" value="GLYCOSIDASE FAMILY 31"/>
    <property type="match status" value="1"/>
</dbReference>
<feature type="domain" description="Glycoside hydrolase family 31 TIM barrel" evidence="6">
    <location>
        <begin position="247"/>
        <end position="510"/>
    </location>
</feature>
<dbReference type="Pfam" id="PF21365">
    <property type="entry name" value="Glyco_hydro_31_3rd"/>
    <property type="match status" value="1"/>
</dbReference>
<keyword evidence="2 4" id="KW-0378">Hydrolase</keyword>
<evidence type="ECO:0000256" key="4">
    <source>
        <dbReference type="RuleBase" id="RU361185"/>
    </source>
</evidence>
<evidence type="ECO:0000259" key="7">
    <source>
        <dbReference type="Pfam" id="PF21365"/>
    </source>
</evidence>
<feature type="domain" description="Glycosyl hydrolase family 31 C-terminal" evidence="7">
    <location>
        <begin position="551"/>
        <end position="633"/>
    </location>
</feature>
<dbReference type="Gene3D" id="2.60.40.1180">
    <property type="entry name" value="Golgi alpha-mannosidase II"/>
    <property type="match status" value="1"/>
</dbReference>
<dbReference type="InterPro" id="IPR050985">
    <property type="entry name" value="Alpha-glycosidase_related"/>
</dbReference>
<feature type="chain" id="PRO_5004949201" evidence="5">
    <location>
        <begin position="24"/>
        <end position="633"/>
    </location>
</feature>
<dbReference type="SUPFAM" id="SSF51445">
    <property type="entry name" value="(Trans)glycosidases"/>
    <property type="match status" value="1"/>
</dbReference>
<gene>
    <name evidence="8" type="primary">GH31-1</name>
</gene>
<dbReference type="CDD" id="cd06592">
    <property type="entry name" value="GH31_NET37"/>
    <property type="match status" value="1"/>
</dbReference>
<dbReference type="PANTHER" id="PTHR43053:SF4">
    <property type="entry name" value="MYOGENESIS-REGULATING GLYCOSIDASE"/>
    <property type="match status" value="1"/>
</dbReference>
<evidence type="ECO:0000256" key="5">
    <source>
        <dbReference type="SAM" id="SignalP"/>
    </source>
</evidence>
<reference evidence="8" key="1">
    <citation type="submission" date="2013-03" db="EMBL/GenBank/DDBJ databases">
        <title>GH31 transcripts from various coleopteran species.</title>
        <authorList>
            <person name="Pauchet Y."/>
        </authorList>
    </citation>
    <scope>NUCLEOTIDE SEQUENCE</scope>
</reference>